<dbReference type="InterPro" id="IPR042185">
    <property type="entry name" value="Serpin_sf_2"/>
</dbReference>
<dbReference type="GeneID" id="105273877"/>
<dbReference type="GO" id="GO:0005615">
    <property type="term" value="C:extracellular space"/>
    <property type="evidence" value="ECO:0007669"/>
    <property type="project" value="InterPro"/>
</dbReference>
<sequence>MSDVFQTEISKVDYSDPQEAIDTINTWWHSHAESDAYDIINPGDVSNRTVLVLANAIEFKSHWATAFHDEAKHLHPVYDNNGRVHHHQTMYTLQSMEHRVFRRVGIVFVEIPYKEADLSLVLIMSSNASEMTILDHHFDLGDLFNMSRNDHVDFNLPKFKIESTIDLTDFLKGPEINDRFNSFTGITSRPLKFSSIKQKTYIEIGEKSTKAMTVTIITNDESKSQKPEAPEAPVNFKAGVPFYFAIVKHLNPQDYVVLFNGHYKNVN</sequence>
<evidence type="ECO:0000256" key="4">
    <source>
        <dbReference type="RuleBase" id="RU000411"/>
    </source>
</evidence>
<dbReference type="AlphaFoldDB" id="A0A9R1TT25"/>
<organism evidence="6 7">
    <name type="scientific">Fopius arisanus</name>
    <dbReference type="NCBI Taxonomy" id="64838"/>
    <lineage>
        <taxon>Eukaryota</taxon>
        <taxon>Metazoa</taxon>
        <taxon>Ecdysozoa</taxon>
        <taxon>Arthropoda</taxon>
        <taxon>Hexapoda</taxon>
        <taxon>Insecta</taxon>
        <taxon>Pterygota</taxon>
        <taxon>Neoptera</taxon>
        <taxon>Endopterygota</taxon>
        <taxon>Hymenoptera</taxon>
        <taxon>Apocrita</taxon>
        <taxon>Ichneumonoidea</taxon>
        <taxon>Braconidae</taxon>
        <taxon>Opiinae</taxon>
        <taxon>Fopius</taxon>
    </lineage>
</organism>
<dbReference type="SUPFAM" id="SSF56574">
    <property type="entry name" value="Serpins"/>
    <property type="match status" value="1"/>
</dbReference>
<dbReference type="PANTHER" id="PTHR11461:SF211">
    <property type="entry name" value="GH10112P-RELATED"/>
    <property type="match status" value="1"/>
</dbReference>
<dbReference type="InterPro" id="IPR042178">
    <property type="entry name" value="Serpin_sf_1"/>
</dbReference>
<keyword evidence="3" id="KW-0722">Serine protease inhibitor</keyword>
<protein>
    <submittedName>
        <fullName evidence="7">Antitrypsin-like</fullName>
    </submittedName>
</protein>
<accession>A0A9R1TT25</accession>
<keyword evidence="6" id="KW-1185">Reference proteome</keyword>
<dbReference type="GO" id="GO:0004867">
    <property type="term" value="F:serine-type endopeptidase inhibitor activity"/>
    <property type="evidence" value="ECO:0007669"/>
    <property type="project" value="UniProtKB-KW"/>
</dbReference>
<dbReference type="SMART" id="SM00093">
    <property type="entry name" value="SERPIN"/>
    <property type="match status" value="1"/>
</dbReference>
<name>A0A9R1TT25_9HYME</name>
<keyword evidence="2" id="KW-0646">Protease inhibitor</keyword>
<reference evidence="7" key="1">
    <citation type="submission" date="2025-08" db="UniProtKB">
        <authorList>
            <consortium name="RefSeq"/>
        </authorList>
    </citation>
    <scope>IDENTIFICATION</scope>
    <source>
        <strain evidence="7">USDA-PBARC FA_bdor</strain>
        <tissue evidence="7">Whole organism</tissue>
    </source>
</reference>
<dbReference type="InterPro" id="IPR000215">
    <property type="entry name" value="Serpin_fam"/>
</dbReference>
<gene>
    <name evidence="7" type="primary">LOC105273877</name>
</gene>
<evidence type="ECO:0000313" key="7">
    <source>
        <dbReference type="RefSeq" id="XP_011314872.1"/>
    </source>
</evidence>
<dbReference type="Pfam" id="PF00079">
    <property type="entry name" value="Serpin"/>
    <property type="match status" value="1"/>
</dbReference>
<dbReference type="KEGG" id="fas:105273877"/>
<dbReference type="OrthoDB" id="671595at2759"/>
<proteinExistence type="inferred from homology"/>
<evidence type="ECO:0000256" key="2">
    <source>
        <dbReference type="ARBA" id="ARBA00022690"/>
    </source>
</evidence>
<evidence type="ECO:0000313" key="6">
    <source>
        <dbReference type="Proteomes" id="UP000694866"/>
    </source>
</evidence>
<comment type="similarity">
    <text evidence="1 4">Belongs to the serpin family.</text>
</comment>
<dbReference type="InterPro" id="IPR036186">
    <property type="entry name" value="Serpin_sf"/>
</dbReference>
<dbReference type="InterPro" id="IPR023796">
    <property type="entry name" value="Serpin_dom"/>
</dbReference>
<evidence type="ECO:0000256" key="3">
    <source>
        <dbReference type="ARBA" id="ARBA00022900"/>
    </source>
</evidence>
<dbReference type="Gene3D" id="2.30.39.10">
    <property type="entry name" value="Alpha-1-antitrypsin, domain 1"/>
    <property type="match status" value="1"/>
</dbReference>
<evidence type="ECO:0000256" key="1">
    <source>
        <dbReference type="ARBA" id="ARBA00009500"/>
    </source>
</evidence>
<feature type="domain" description="Serpin" evidence="5">
    <location>
        <begin position="1"/>
        <end position="252"/>
    </location>
</feature>
<dbReference type="RefSeq" id="XP_011314872.1">
    <property type="nucleotide sequence ID" value="XM_011316570.1"/>
</dbReference>
<dbReference type="Gene3D" id="3.30.497.10">
    <property type="entry name" value="Antithrombin, subunit I, domain 2"/>
    <property type="match status" value="1"/>
</dbReference>
<dbReference type="Proteomes" id="UP000694866">
    <property type="component" value="Unplaced"/>
</dbReference>
<evidence type="ECO:0000259" key="5">
    <source>
        <dbReference type="SMART" id="SM00093"/>
    </source>
</evidence>
<dbReference type="PANTHER" id="PTHR11461">
    <property type="entry name" value="SERINE PROTEASE INHIBITOR, SERPIN"/>
    <property type="match status" value="1"/>
</dbReference>